<name>A0A1B0BQP5_9MUSC</name>
<dbReference type="SUPFAM" id="SSF52821">
    <property type="entry name" value="Rhodanese/Cell cycle control phosphatase"/>
    <property type="match status" value="1"/>
</dbReference>
<organism evidence="2 3">
    <name type="scientific">Glossina palpalis gambiensis</name>
    <dbReference type="NCBI Taxonomy" id="67801"/>
    <lineage>
        <taxon>Eukaryota</taxon>
        <taxon>Metazoa</taxon>
        <taxon>Ecdysozoa</taxon>
        <taxon>Arthropoda</taxon>
        <taxon>Hexapoda</taxon>
        <taxon>Insecta</taxon>
        <taxon>Pterygota</taxon>
        <taxon>Neoptera</taxon>
        <taxon>Endopterygota</taxon>
        <taxon>Diptera</taxon>
        <taxon>Brachycera</taxon>
        <taxon>Muscomorpha</taxon>
        <taxon>Hippoboscoidea</taxon>
        <taxon>Glossinidae</taxon>
        <taxon>Glossina</taxon>
    </lineage>
</organism>
<keyword evidence="3" id="KW-1185">Reference proteome</keyword>
<dbReference type="AlphaFoldDB" id="A0A1B0BQP5"/>
<accession>A0A1B0BQP5</accession>
<evidence type="ECO:0000313" key="3">
    <source>
        <dbReference type="Proteomes" id="UP000092460"/>
    </source>
</evidence>
<dbReference type="Proteomes" id="UP000092460">
    <property type="component" value="Unassembled WGS sequence"/>
</dbReference>
<feature type="compositionally biased region" description="Basic and acidic residues" evidence="1">
    <location>
        <begin position="176"/>
        <end position="192"/>
    </location>
</feature>
<evidence type="ECO:0000256" key="1">
    <source>
        <dbReference type="SAM" id="MobiDB-lite"/>
    </source>
</evidence>
<dbReference type="EMBL" id="JXJN01018703">
    <property type="status" value="NOT_ANNOTATED_CDS"/>
    <property type="molecule type" value="Genomic_DNA"/>
</dbReference>
<dbReference type="STRING" id="67801.A0A1B0BQP5"/>
<protein>
    <submittedName>
        <fullName evidence="2">Uncharacterized protein</fullName>
    </submittedName>
</protein>
<reference evidence="3" key="1">
    <citation type="submission" date="2015-01" db="EMBL/GenBank/DDBJ databases">
        <authorList>
            <person name="Aksoy S."/>
            <person name="Warren W."/>
            <person name="Wilson R.K."/>
        </authorList>
    </citation>
    <scope>NUCLEOTIDE SEQUENCE [LARGE SCALE GENOMIC DNA]</scope>
    <source>
        <strain evidence="3">IAEA</strain>
    </source>
</reference>
<feature type="region of interest" description="Disordered" evidence="1">
    <location>
        <begin position="166"/>
        <end position="192"/>
    </location>
</feature>
<dbReference type="VEuPathDB" id="VectorBase:GPPI037582"/>
<proteinExistence type="predicted"/>
<sequence>MGGEVLPKRLLISDGNTCSFRCVRLRGWSKNCSASSNVLLIPNNLHYEQFRGMQALDKDCILKLLMPVQLVSVEEYKTSIDKMHLLWDVRQPTEFEICKLPNSEKLYLMAVLLNVLTKTFKMKLYQFSYYDKSQAASGQKLHIMAKEGEAFVGAIARAATSLGGQRVKNEKKKTKLERIKQAPENRIRPKQG</sequence>
<evidence type="ECO:0000313" key="2">
    <source>
        <dbReference type="EnsemblMetazoa" id="GPPI037582-PA"/>
    </source>
</evidence>
<dbReference type="InterPro" id="IPR036873">
    <property type="entry name" value="Rhodanese-like_dom_sf"/>
</dbReference>
<dbReference type="EnsemblMetazoa" id="GPPI037582-RA">
    <property type="protein sequence ID" value="GPPI037582-PA"/>
    <property type="gene ID" value="GPPI037582"/>
</dbReference>
<reference evidence="2" key="2">
    <citation type="submission" date="2020-05" db="UniProtKB">
        <authorList>
            <consortium name="EnsemblMetazoa"/>
        </authorList>
    </citation>
    <scope>IDENTIFICATION</scope>
    <source>
        <strain evidence="2">IAEA</strain>
    </source>
</reference>